<proteinExistence type="predicted"/>
<name>A0ABV4DYH0_9CLOT</name>
<protein>
    <submittedName>
        <fullName evidence="1">Uncharacterized protein</fullName>
    </submittedName>
</protein>
<accession>A0ABV4DYH0</accession>
<reference evidence="1 2" key="1">
    <citation type="submission" date="2024-08" db="EMBL/GenBank/DDBJ databases">
        <title>Clostridium lapicellarii sp. nov., and Clostridium renhuaiense sp. nov., two species isolated from the mud in a fermentation cellar used for producing sauce-flavour Chinese liquors.</title>
        <authorList>
            <person name="Yang F."/>
            <person name="Wang H."/>
            <person name="Chen L.Q."/>
            <person name="Zhou N."/>
            <person name="Lu J.J."/>
            <person name="Pu X.X."/>
            <person name="Wan B."/>
            <person name="Wang L."/>
            <person name="Liu S.J."/>
        </authorList>
    </citation>
    <scope>NUCLEOTIDE SEQUENCE [LARGE SCALE GENOMIC DNA]</scope>
    <source>
        <strain evidence="1 2">MT-113</strain>
    </source>
</reference>
<keyword evidence="2" id="KW-1185">Reference proteome</keyword>
<dbReference type="Proteomes" id="UP001565220">
    <property type="component" value="Unassembled WGS sequence"/>
</dbReference>
<dbReference type="EMBL" id="JBGFFE010000013">
    <property type="protein sequence ID" value="MEY8763958.1"/>
    <property type="molecule type" value="Genomic_DNA"/>
</dbReference>
<evidence type="ECO:0000313" key="2">
    <source>
        <dbReference type="Proteomes" id="UP001565220"/>
    </source>
</evidence>
<evidence type="ECO:0000313" key="1">
    <source>
        <dbReference type="EMBL" id="MEY8763958.1"/>
    </source>
</evidence>
<comment type="caution">
    <text evidence="1">The sequence shown here is derived from an EMBL/GenBank/DDBJ whole genome shotgun (WGS) entry which is preliminary data.</text>
</comment>
<dbReference type="RefSeq" id="WP_369869040.1">
    <property type="nucleotide sequence ID" value="NZ_JBGFFE010000013.1"/>
</dbReference>
<organism evidence="1 2">
    <name type="scientific">Clostridium lapidicellarium</name>
    <dbReference type="NCBI Taxonomy" id="3240931"/>
    <lineage>
        <taxon>Bacteria</taxon>
        <taxon>Bacillati</taxon>
        <taxon>Bacillota</taxon>
        <taxon>Clostridia</taxon>
        <taxon>Eubacteriales</taxon>
        <taxon>Clostridiaceae</taxon>
        <taxon>Clostridium</taxon>
    </lineage>
</organism>
<sequence>MVIDTILTSCPFETSSQLFTHIYKKSKELNLGLSCRISPSDGELRLEYQKNILEKLDTKNFLNLTITESYTLLLVIP</sequence>
<gene>
    <name evidence="1" type="ORF">AB8S09_09960</name>
</gene>
<dbReference type="Gene3D" id="3.40.109.40">
    <property type="match status" value="1"/>
</dbReference>